<accession>A0A512B3H6</accession>
<keyword evidence="2" id="KW-0808">Transferase</keyword>
<dbReference type="EMBL" id="BJYS01000039">
    <property type="protein sequence ID" value="GEO06515.1"/>
    <property type="molecule type" value="Genomic_DNA"/>
</dbReference>
<organism evidence="2 3">
    <name type="scientific">Adhaeribacter aerolatus</name>
    <dbReference type="NCBI Taxonomy" id="670289"/>
    <lineage>
        <taxon>Bacteria</taxon>
        <taxon>Pseudomonadati</taxon>
        <taxon>Bacteroidota</taxon>
        <taxon>Cytophagia</taxon>
        <taxon>Cytophagales</taxon>
        <taxon>Hymenobacteraceae</taxon>
        <taxon>Adhaeribacter</taxon>
    </lineage>
</organism>
<dbReference type="Proteomes" id="UP000321532">
    <property type="component" value="Unassembled WGS sequence"/>
</dbReference>
<proteinExistence type="inferred from homology"/>
<evidence type="ECO:0000313" key="2">
    <source>
        <dbReference type="EMBL" id="GEO06515.1"/>
    </source>
</evidence>
<dbReference type="PROSITE" id="PS01125">
    <property type="entry name" value="ROK"/>
    <property type="match status" value="1"/>
</dbReference>
<keyword evidence="2" id="KW-0418">Kinase</keyword>
<sequence>MENRYLGIEIGGTKLQLTLADQDLNIINKYQAWVDKGDSGHEIRQKIAGVLQQVQQETYLSGIGVGFGGPLDWEKGQVIVSHQIEGWNGFNIKEWLQELAGVPVTVENDANTAALGEARRGAGQGYRSVFYITLGSGVGGGLVIDNQLFHGANPGEAEVGHLLIDRTGLTVEDCCSGWAVDRKVWKAVRTEPTGILRKLAGPNRSGEARFLKDALEQGDKTALAIMKETADTLGFGLSHVVHLFHPDIIILGGGLSFLGDFLRVPAEEALRNYTMKAFLPGPPIAIAKLAADAVPVGALELIHQHLTKTKELAL</sequence>
<evidence type="ECO:0000256" key="1">
    <source>
        <dbReference type="ARBA" id="ARBA00006479"/>
    </source>
</evidence>
<dbReference type="AlphaFoldDB" id="A0A512B3H6"/>
<dbReference type="InterPro" id="IPR043129">
    <property type="entry name" value="ATPase_NBD"/>
</dbReference>
<name>A0A512B3H6_9BACT</name>
<evidence type="ECO:0000313" key="3">
    <source>
        <dbReference type="Proteomes" id="UP000321532"/>
    </source>
</evidence>
<dbReference type="GO" id="GO:0016301">
    <property type="term" value="F:kinase activity"/>
    <property type="evidence" value="ECO:0007669"/>
    <property type="project" value="UniProtKB-KW"/>
</dbReference>
<dbReference type="InterPro" id="IPR000600">
    <property type="entry name" value="ROK"/>
</dbReference>
<dbReference type="PANTHER" id="PTHR18964">
    <property type="entry name" value="ROK (REPRESSOR, ORF, KINASE) FAMILY"/>
    <property type="match status" value="1"/>
</dbReference>
<dbReference type="RefSeq" id="WP_146902722.1">
    <property type="nucleotide sequence ID" value="NZ_BJYS01000039.1"/>
</dbReference>
<comment type="similarity">
    <text evidence="1">Belongs to the ROK (NagC/XylR) family.</text>
</comment>
<dbReference type="InterPro" id="IPR049874">
    <property type="entry name" value="ROK_cs"/>
</dbReference>
<dbReference type="OrthoDB" id="9810372at2"/>
<comment type="caution">
    <text evidence="2">The sequence shown here is derived from an EMBL/GenBank/DDBJ whole genome shotgun (WGS) entry which is preliminary data.</text>
</comment>
<reference evidence="2 3" key="1">
    <citation type="submission" date="2019-07" db="EMBL/GenBank/DDBJ databases">
        <title>Whole genome shotgun sequence of Adhaeribacter aerolatus NBRC 106133.</title>
        <authorList>
            <person name="Hosoyama A."/>
            <person name="Uohara A."/>
            <person name="Ohji S."/>
            <person name="Ichikawa N."/>
        </authorList>
    </citation>
    <scope>NUCLEOTIDE SEQUENCE [LARGE SCALE GENOMIC DNA]</scope>
    <source>
        <strain evidence="2 3">NBRC 106133</strain>
    </source>
</reference>
<dbReference type="Pfam" id="PF00480">
    <property type="entry name" value="ROK"/>
    <property type="match status" value="1"/>
</dbReference>
<gene>
    <name evidence="2" type="ORF">AAE02nite_41790</name>
</gene>
<dbReference type="PANTHER" id="PTHR18964:SF149">
    <property type="entry name" value="BIFUNCTIONAL UDP-N-ACETYLGLUCOSAMINE 2-EPIMERASE_N-ACETYLMANNOSAMINE KINASE"/>
    <property type="match status" value="1"/>
</dbReference>
<keyword evidence="3" id="KW-1185">Reference proteome</keyword>
<dbReference type="SUPFAM" id="SSF53067">
    <property type="entry name" value="Actin-like ATPase domain"/>
    <property type="match status" value="1"/>
</dbReference>
<dbReference type="Gene3D" id="3.30.420.40">
    <property type="match status" value="2"/>
</dbReference>
<protein>
    <submittedName>
        <fullName evidence="2">Glucokinase</fullName>
    </submittedName>
</protein>